<reference evidence="2" key="1">
    <citation type="submission" date="2016-11" db="EMBL/GenBank/DDBJ databases">
        <authorList>
            <person name="Varghese N."/>
            <person name="Submissions S."/>
        </authorList>
    </citation>
    <scope>NUCLEOTIDE SEQUENCE [LARGE SCALE GENOMIC DNA]</scope>
    <source>
        <strain evidence="2">CGMCC 1.8995</strain>
    </source>
</reference>
<evidence type="ECO:0000313" key="1">
    <source>
        <dbReference type="EMBL" id="SHF90539.1"/>
    </source>
</evidence>
<evidence type="ECO:0000313" key="2">
    <source>
        <dbReference type="Proteomes" id="UP000184520"/>
    </source>
</evidence>
<dbReference type="STRING" id="634436.SAMN05216361_0829"/>
<gene>
    <name evidence="1" type="ORF">SAMN05216361_0829</name>
</gene>
<dbReference type="RefSeq" id="WP_073318142.1">
    <property type="nucleotide sequence ID" value="NZ_FQWD01000001.1"/>
</dbReference>
<protein>
    <submittedName>
        <fullName evidence="1">Uncharacterized protein</fullName>
    </submittedName>
</protein>
<dbReference type="AlphaFoldDB" id="A0A1M5FGJ6"/>
<keyword evidence="2" id="KW-1185">Reference proteome</keyword>
<dbReference type="EMBL" id="FQWD01000001">
    <property type="protein sequence ID" value="SHF90539.1"/>
    <property type="molecule type" value="Genomic_DNA"/>
</dbReference>
<name>A0A1M5FGJ6_9ALTE</name>
<proteinExistence type="predicted"/>
<organism evidence="1 2">
    <name type="scientific">Marisediminitalea aggregata</name>
    <dbReference type="NCBI Taxonomy" id="634436"/>
    <lineage>
        <taxon>Bacteria</taxon>
        <taxon>Pseudomonadati</taxon>
        <taxon>Pseudomonadota</taxon>
        <taxon>Gammaproteobacteria</taxon>
        <taxon>Alteromonadales</taxon>
        <taxon>Alteromonadaceae</taxon>
        <taxon>Marisediminitalea</taxon>
    </lineage>
</organism>
<dbReference type="OrthoDB" id="8451820at2"/>
<dbReference type="Proteomes" id="UP000184520">
    <property type="component" value="Unassembled WGS sequence"/>
</dbReference>
<accession>A0A1M5FGJ6</accession>
<sequence>MKSLTNPFSFNPFIWHWPLSGDVKDISPTTTWFSPQYEINLAGDSAIEKAVVTQVASYGRQLGKITQAVLELADGESGDAIASLRKMADDINAIKQHTLAEKIEADLMRLKQQDNAAYEALLKRL</sequence>